<reference evidence="1" key="1">
    <citation type="journal article" date="2015" name="Nature">
        <title>Complex archaea that bridge the gap between prokaryotes and eukaryotes.</title>
        <authorList>
            <person name="Spang A."/>
            <person name="Saw J.H."/>
            <person name="Jorgensen S.L."/>
            <person name="Zaremba-Niedzwiedzka K."/>
            <person name="Martijn J."/>
            <person name="Lind A.E."/>
            <person name="van Eijk R."/>
            <person name="Schleper C."/>
            <person name="Guy L."/>
            <person name="Ettema T.J."/>
        </authorList>
    </citation>
    <scope>NUCLEOTIDE SEQUENCE</scope>
</reference>
<sequence>MRRSQPPGKVNGVRQYNDNVVGYPHHLTESKPPVIQVLKDMAGKGTPELLTSKWQLFRLNIELHEVRHAVRGAVNITQNVRRLSYYLGLVCPVWSSTHVDYPLPIAQGPRHDKGCLLSNCDMEEVTERIRSYQANGSTQYSC</sequence>
<dbReference type="AlphaFoldDB" id="A0A0F9QJV7"/>
<organism evidence="1">
    <name type="scientific">marine sediment metagenome</name>
    <dbReference type="NCBI Taxonomy" id="412755"/>
    <lineage>
        <taxon>unclassified sequences</taxon>
        <taxon>metagenomes</taxon>
        <taxon>ecological metagenomes</taxon>
    </lineage>
</organism>
<evidence type="ECO:0000313" key="1">
    <source>
        <dbReference type="EMBL" id="KKN37282.1"/>
    </source>
</evidence>
<name>A0A0F9QJV7_9ZZZZ</name>
<accession>A0A0F9QJV7</accession>
<comment type="caution">
    <text evidence="1">The sequence shown here is derived from an EMBL/GenBank/DDBJ whole genome shotgun (WGS) entry which is preliminary data.</text>
</comment>
<gene>
    <name evidence="1" type="ORF">LCGC14_0765200</name>
</gene>
<protein>
    <submittedName>
        <fullName evidence="1">Uncharacterized protein</fullName>
    </submittedName>
</protein>
<proteinExistence type="predicted"/>
<dbReference type="EMBL" id="LAZR01001905">
    <property type="protein sequence ID" value="KKN37282.1"/>
    <property type="molecule type" value="Genomic_DNA"/>
</dbReference>